<protein>
    <submittedName>
        <fullName evidence="3">Uncharacterized protein</fullName>
    </submittedName>
</protein>
<feature type="region of interest" description="Disordered" evidence="2">
    <location>
        <begin position="430"/>
        <end position="477"/>
    </location>
</feature>
<feature type="compositionally biased region" description="Low complexity" evidence="2">
    <location>
        <begin position="19"/>
        <end position="49"/>
    </location>
</feature>
<feature type="compositionally biased region" description="Polar residues" evidence="2">
    <location>
        <begin position="297"/>
        <end position="308"/>
    </location>
</feature>
<organism evidence="3">
    <name type="scientific">Amphora coffeiformis</name>
    <dbReference type="NCBI Taxonomy" id="265554"/>
    <lineage>
        <taxon>Eukaryota</taxon>
        <taxon>Sar</taxon>
        <taxon>Stramenopiles</taxon>
        <taxon>Ochrophyta</taxon>
        <taxon>Bacillariophyta</taxon>
        <taxon>Bacillariophyceae</taxon>
        <taxon>Bacillariophycidae</taxon>
        <taxon>Thalassiophysales</taxon>
        <taxon>Catenulaceae</taxon>
        <taxon>Amphora</taxon>
    </lineage>
</organism>
<dbReference type="AlphaFoldDB" id="A0A7S3L3B8"/>
<proteinExistence type="inferred from homology"/>
<sequence>MSTAALVNARAGNGGGGSTVQTTQLHQQQQQTFNTTRTSIGLSSNNSNIKKNEESILTSECGKSETSSRPPSSQSREEKKGPLEGEGKTAAVAAASKEKTGDDDKMYPDDLRNILIEVAKSGASSTLGWTEQMEYSAVAQQLPRHSPAVGPPRKKQRNGLYHSISRTGFKRPLSSHQSPGHSSRTSVSEMEDMSQYDSEGTVSSEFSMDRARAQHLLNGVLNGLNQKQSANTNKPVEGPKAPQTTYNSLRQVFRIATGSVLDHFFQNRGGYKLSPAERRRNSTVVSSNKTEGDKAMSESTENGGTQTAEEVFKKRKQRLLNLLGDSDETTKNSGTVATPQYISGPPFTVQRVAEVLLTPERYYTQTHKLCNCLEKLLLVTSSIRAFGGSTGGNTSQSRREEQEIQALANERGRLLSEYRRRRMQRTMQLSIDGEGHDADSKLAPSSPPKASSPEGKMGASEARGDEGVGDAEDDNDDKEDLMEAARASLRSKFDHVGIDPHSAVANANREHQNGNRNMTKSPPPPNFAGTAAGIGLAGHGGLLHHHDREHPGSPGSSLVVRTPSPILFKSTPEGASSPKKASPTPVHPTHQNLQLLQMHHAAVLAGVSPFELMGLNGGGQAASAQHGSGVGSLSIQSGGGMLPPLREMDVECRSSASSDVDSESDDVSFDDSASDRSDGSDSNEPTTSSAAARALALNRAQQQQQQLQPQRRMLGSVSSSAFSSSIGQRAPQQQQMNDTTASTSLNGGRQNEAEYQSGDSVDSMRADDSDSSSDMAD</sequence>
<dbReference type="PANTHER" id="PTHR16487">
    <property type="entry name" value="PPP4R2-RELATED PROTEIN"/>
    <property type="match status" value="1"/>
</dbReference>
<feature type="compositionally biased region" description="Basic and acidic residues" evidence="2">
    <location>
        <begin position="96"/>
        <end position="107"/>
    </location>
</feature>
<feature type="compositionally biased region" description="Polar residues" evidence="2">
    <location>
        <begin position="174"/>
        <end position="188"/>
    </location>
</feature>
<feature type="region of interest" description="Disordered" evidence="2">
    <location>
        <begin position="168"/>
        <end position="191"/>
    </location>
</feature>
<dbReference type="PANTHER" id="PTHR16487:SF0">
    <property type="entry name" value="PROTEIN PHOSPHATASE 4 REGULATORY SUBUNIT 2-RELATED"/>
    <property type="match status" value="1"/>
</dbReference>
<feature type="compositionally biased region" description="Low complexity" evidence="2">
    <location>
        <begin position="690"/>
        <end position="725"/>
    </location>
</feature>
<feature type="region of interest" description="Disordered" evidence="2">
    <location>
        <begin position="618"/>
        <end position="777"/>
    </location>
</feature>
<comment type="similarity">
    <text evidence="1">Belongs to the PPP4R2 family.</text>
</comment>
<feature type="region of interest" description="Disordered" evidence="2">
    <location>
        <begin position="1"/>
        <end position="107"/>
    </location>
</feature>
<dbReference type="GO" id="GO:0005737">
    <property type="term" value="C:cytoplasm"/>
    <property type="evidence" value="ECO:0007669"/>
    <property type="project" value="TreeGrafter"/>
</dbReference>
<evidence type="ECO:0000256" key="2">
    <source>
        <dbReference type="SAM" id="MobiDB-lite"/>
    </source>
</evidence>
<dbReference type="GO" id="GO:0030289">
    <property type="term" value="C:protein phosphatase 4 complex"/>
    <property type="evidence" value="ECO:0007669"/>
    <property type="project" value="InterPro"/>
</dbReference>
<dbReference type="EMBL" id="HBIM01007185">
    <property type="protein sequence ID" value="CAE0408363.1"/>
    <property type="molecule type" value="Transcribed_RNA"/>
</dbReference>
<feature type="region of interest" description="Disordered" evidence="2">
    <location>
        <begin position="276"/>
        <end position="308"/>
    </location>
</feature>
<dbReference type="GO" id="GO:0019888">
    <property type="term" value="F:protein phosphatase regulator activity"/>
    <property type="evidence" value="ECO:0007669"/>
    <property type="project" value="InterPro"/>
</dbReference>
<accession>A0A7S3L3B8</accession>
<evidence type="ECO:0000313" key="3">
    <source>
        <dbReference type="EMBL" id="CAE0408363.1"/>
    </source>
</evidence>
<feature type="compositionally biased region" description="Basic and acidic residues" evidence="2">
    <location>
        <begin position="75"/>
        <end position="87"/>
    </location>
</feature>
<feature type="compositionally biased region" description="Acidic residues" evidence="2">
    <location>
        <begin position="467"/>
        <end position="477"/>
    </location>
</feature>
<feature type="compositionally biased region" description="Low complexity" evidence="2">
    <location>
        <begin position="64"/>
        <end position="74"/>
    </location>
</feature>
<dbReference type="InterPro" id="IPR015267">
    <property type="entry name" value="PPP4R2"/>
</dbReference>
<feature type="compositionally biased region" description="Acidic residues" evidence="2">
    <location>
        <begin position="660"/>
        <end position="669"/>
    </location>
</feature>
<gene>
    <name evidence="3" type="ORF">ACOF00016_LOCUS6120</name>
</gene>
<reference evidence="3" key="1">
    <citation type="submission" date="2021-01" db="EMBL/GenBank/DDBJ databases">
        <authorList>
            <person name="Corre E."/>
            <person name="Pelletier E."/>
            <person name="Niang G."/>
            <person name="Scheremetjew M."/>
            <person name="Finn R."/>
            <person name="Kale V."/>
            <person name="Holt S."/>
            <person name="Cochrane G."/>
            <person name="Meng A."/>
            <person name="Brown T."/>
            <person name="Cohen L."/>
        </authorList>
    </citation>
    <scope>NUCLEOTIDE SEQUENCE</scope>
    <source>
        <strain evidence="3">CCMP127</strain>
    </source>
</reference>
<feature type="region of interest" description="Disordered" evidence="2">
    <location>
        <begin position="509"/>
        <end position="588"/>
    </location>
</feature>
<dbReference type="Pfam" id="PF09184">
    <property type="entry name" value="PPP4R2"/>
    <property type="match status" value="1"/>
</dbReference>
<dbReference type="GO" id="GO:0005634">
    <property type="term" value="C:nucleus"/>
    <property type="evidence" value="ECO:0007669"/>
    <property type="project" value="TreeGrafter"/>
</dbReference>
<feature type="compositionally biased region" description="Low complexity" evidence="2">
    <location>
        <begin position="441"/>
        <end position="453"/>
    </location>
</feature>
<feature type="compositionally biased region" description="Polar residues" evidence="2">
    <location>
        <begin position="726"/>
        <end position="758"/>
    </location>
</feature>
<name>A0A7S3L3B8_9STRA</name>
<evidence type="ECO:0000256" key="1">
    <source>
        <dbReference type="ARBA" id="ARBA00009207"/>
    </source>
</evidence>